<proteinExistence type="predicted"/>
<sequence length="70" mass="8025">MSFDQSDPIQLLQLRVGALEFIVKQLAAIQSVTALELIEENTKKQIEIWKEKSPEIVEVMEFALDILPKK</sequence>
<dbReference type="PATRIC" id="fig|61647.15.peg.4137"/>
<evidence type="ECO:0000313" key="2">
    <source>
        <dbReference type="Proteomes" id="UP000036196"/>
    </source>
</evidence>
<accession>A0A0J5KR52</accession>
<name>A0A0J5KR52_PLUGE</name>
<organism evidence="1 2">
    <name type="scientific">Pluralibacter gergoviae</name>
    <name type="common">Enterobacter gergoviae</name>
    <dbReference type="NCBI Taxonomy" id="61647"/>
    <lineage>
        <taxon>Bacteria</taxon>
        <taxon>Pseudomonadati</taxon>
        <taxon>Pseudomonadota</taxon>
        <taxon>Gammaproteobacteria</taxon>
        <taxon>Enterobacterales</taxon>
        <taxon>Enterobacteriaceae</taxon>
        <taxon>Pluralibacter</taxon>
    </lineage>
</organism>
<dbReference type="EMBL" id="LDZF01000046">
    <property type="protein sequence ID" value="KMK08524.1"/>
    <property type="molecule type" value="Genomic_DNA"/>
</dbReference>
<keyword evidence="2" id="KW-1185">Reference proteome</keyword>
<dbReference type="AlphaFoldDB" id="A0A0J5KR52"/>
<comment type="caution">
    <text evidence="1">The sequence shown here is derived from an EMBL/GenBank/DDBJ whole genome shotgun (WGS) entry which is preliminary data.</text>
</comment>
<dbReference type="RefSeq" id="WP_048281079.1">
    <property type="nucleotide sequence ID" value="NZ_LDZF01000046.1"/>
</dbReference>
<reference evidence="1 2" key="1">
    <citation type="submission" date="2015-05" db="EMBL/GenBank/DDBJ databases">
        <title>Genome sequences of Pluralibacter gergoviae.</title>
        <authorList>
            <person name="Greninger A.L."/>
            <person name="Miller S."/>
        </authorList>
    </citation>
    <scope>NUCLEOTIDE SEQUENCE [LARGE SCALE GENOMIC DNA]</scope>
    <source>
        <strain evidence="1 2">JS81F13</strain>
    </source>
</reference>
<protein>
    <submittedName>
        <fullName evidence="1">Uncharacterized protein</fullName>
    </submittedName>
</protein>
<gene>
    <name evidence="1" type="ORF">ABW06_24600</name>
</gene>
<dbReference type="Proteomes" id="UP000036196">
    <property type="component" value="Unassembled WGS sequence"/>
</dbReference>
<evidence type="ECO:0000313" key="1">
    <source>
        <dbReference type="EMBL" id="KMK08524.1"/>
    </source>
</evidence>